<keyword evidence="3" id="KW-1185">Reference proteome</keyword>
<evidence type="ECO:0000313" key="2">
    <source>
        <dbReference type="EMBL" id="ABS16399.1"/>
    </source>
</evidence>
<dbReference type="Proteomes" id="UP000002301">
    <property type="component" value="Chromosome 2"/>
</dbReference>
<dbReference type="AlphaFoldDB" id="A6X595"/>
<dbReference type="eggNOG" id="COG3740">
    <property type="taxonomic scope" value="Bacteria"/>
</dbReference>
<dbReference type="PATRIC" id="fig|439375.7.peg.3857"/>
<reference evidence="2 3" key="1">
    <citation type="journal article" date="2011" name="J. Bacteriol.">
        <title>Genome of Ochrobactrum anthropi ATCC 49188 T, a versatile opportunistic pathogen and symbiont of several eukaryotic hosts.</title>
        <authorList>
            <person name="Chain P.S."/>
            <person name="Lang D.M."/>
            <person name="Comerci D.J."/>
            <person name="Malfatti S.A."/>
            <person name="Vergez L.M."/>
            <person name="Shin M."/>
            <person name="Ugalde R.A."/>
            <person name="Garcia E."/>
            <person name="Tolmasky M.E."/>
        </authorList>
    </citation>
    <scope>NUCLEOTIDE SEQUENCE [LARGE SCALE GENOMIC DNA]</scope>
    <source>
        <strain evidence="3">ATCC 49188 / DSM 6882 / CCUG 24695 / JCM 21032 / LMG 3331 / NBRC 15819 / NCTC 12168 / Alc 37</strain>
    </source>
</reference>
<organism evidence="2 3">
    <name type="scientific">Brucella anthropi (strain ATCC 49188 / DSM 6882 / CCUG 24695 / JCM 21032 / LMG 3331 / NBRC 15819 / NCTC 12168 / Alc 37)</name>
    <name type="common">Ochrobactrum anthropi</name>
    <dbReference type="NCBI Taxonomy" id="439375"/>
    <lineage>
        <taxon>Bacteria</taxon>
        <taxon>Pseudomonadati</taxon>
        <taxon>Pseudomonadota</taxon>
        <taxon>Alphaproteobacteria</taxon>
        <taxon>Hyphomicrobiales</taxon>
        <taxon>Brucellaceae</taxon>
        <taxon>Brucella/Ochrobactrum group</taxon>
        <taxon>Brucella</taxon>
    </lineage>
</organism>
<feature type="region of interest" description="Disordered" evidence="1">
    <location>
        <begin position="161"/>
        <end position="184"/>
    </location>
</feature>
<protein>
    <submittedName>
        <fullName evidence="2">Peptidase U35 phage prohead HK97</fullName>
    </submittedName>
</protein>
<dbReference type="RefSeq" id="WP_012093071.1">
    <property type="nucleotide sequence ID" value="NC_009668.1"/>
</dbReference>
<gene>
    <name evidence="2" type="ordered locus">Oant_3693</name>
</gene>
<dbReference type="Pfam" id="PF25209">
    <property type="entry name" value="Phage_capsid_4"/>
    <property type="match status" value="1"/>
</dbReference>
<proteinExistence type="predicted"/>
<evidence type="ECO:0000313" key="3">
    <source>
        <dbReference type="Proteomes" id="UP000002301"/>
    </source>
</evidence>
<accession>A6X595</accession>
<dbReference type="HOGENOM" id="CLU_024622_2_0_5"/>
<dbReference type="KEGG" id="oan:Oant_3693"/>
<dbReference type="EMBL" id="CP000759">
    <property type="protein sequence ID" value="ABS16399.1"/>
    <property type="molecule type" value="Genomic_DNA"/>
</dbReference>
<name>A6X595_BRUA4</name>
<evidence type="ECO:0000256" key="1">
    <source>
        <dbReference type="SAM" id="MobiDB-lite"/>
    </source>
</evidence>
<dbReference type="STRING" id="439375.Oant_3693"/>
<sequence length="623" mass="68472">MSDKLLTRAASIAAGSSTLNVEARTVEVCWTTGAAVKRYSWDDGYYMEELAVTAKAIRMDRFNAMSLLDGHEPTMDARLGTVVPGSVRIEGGKAFATLRLSRHESAERILQDLQDGHPLSISVGYRVHKSEKTEGERGQLPTLRAIDWEPLELSAVAVPADPAATSRKDPAMPEPIESAENEQRSFKKSNLITERKRQKDIRDLGAMTRGVITEGEIERALDGGTDIEELRTLYFERMVERQSATPTFPVVATQGMGGGTYDDPAFFRASAVEALLGRMRGTELSPAARGVFADGEAAFARRCLERSGKDVRGWSDQSVLRAYVTTSDFALITGDVANLRIVDFYKESVSQLGLVFGKRDVTDFNVHTEAFVDWTTLQFGKVNEHGEYRSSFVDEGGETIQVSTWGGIVGLSRQLVINAAGVLDSMSQMQGRALAGYVNKQLSDFIQQSGMAGPKMRDGKTVFHADRGNIAELDISSPAATAMDLMTKRAEMAQRKGRGDFIIGAYPKYWIVHPKYEGRAIQALASVQASAVADVNPVAGRLTIISDARLTSETTSWLVADPKEMEGPVRVYLNGNESPYTEAEVGFEIDGVKYKIRLDHGLGWLEWRSWTRLDHVIPEEPAA</sequence>